<protein>
    <submittedName>
        <fullName evidence="1">Uncharacterized protein</fullName>
    </submittedName>
</protein>
<dbReference type="EMBL" id="JAXUIC010000074">
    <property type="protein sequence ID" value="KAK4551363.1"/>
    <property type="molecule type" value="Genomic_DNA"/>
</dbReference>
<dbReference type="AlphaFoldDB" id="A0AAN7I6F1"/>
<proteinExistence type="predicted"/>
<evidence type="ECO:0000313" key="2">
    <source>
        <dbReference type="Proteomes" id="UP001324115"/>
    </source>
</evidence>
<name>A0AAN7I6F1_QUERU</name>
<comment type="caution">
    <text evidence="1">The sequence shown here is derived from an EMBL/GenBank/DDBJ whole genome shotgun (WGS) entry which is preliminary data.</text>
</comment>
<dbReference type="Proteomes" id="UP001324115">
    <property type="component" value="Unassembled WGS sequence"/>
</dbReference>
<organism evidence="1 2">
    <name type="scientific">Quercus rubra</name>
    <name type="common">Northern red oak</name>
    <name type="synonym">Quercus borealis</name>
    <dbReference type="NCBI Taxonomy" id="3512"/>
    <lineage>
        <taxon>Eukaryota</taxon>
        <taxon>Viridiplantae</taxon>
        <taxon>Streptophyta</taxon>
        <taxon>Embryophyta</taxon>
        <taxon>Tracheophyta</taxon>
        <taxon>Spermatophyta</taxon>
        <taxon>Magnoliopsida</taxon>
        <taxon>eudicotyledons</taxon>
        <taxon>Gunneridae</taxon>
        <taxon>Pentapetalae</taxon>
        <taxon>rosids</taxon>
        <taxon>fabids</taxon>
        <taxon>Fagales</taxon>
        <taxon>Fagaceae</taxon>
        <taxon>Quercus</taxon>
    </lineage>
</organism>
<sequence length="84" mass="10073">MSRREYWIGLAIVQHVPELQVDYWNLLKTIYSEPTEAKNKLGCKIRTLFKTAIVRQVKNSVNHSKFLRTWEHLTRQLTRLELAY</sequence>
<accession>A0AAN7I6F1</accession>
<gene>
    <name evidence="1" type="ORF">RGQ29_032386</name>
</gene>
<keyword evidence="2" id="KW-1185">Reference proteome</keyword>
<reference evidence="1 2" key="1">
    <citation type="journal article" date="2023" name="G3 (Bethesda)">
        <title>A haplotype-resolved chromosome-scale genome for Quercus rubra L. provides insights into the genetics of adaptive traits for red oak species.</title>
        <authorList>
            <person name="Kapoor B."/>
            <person name="Jenkins J."/>
            <person name="Schmutz J."/>
            <person name="Zhebentyayeva T."/>
            <person name="Kuelheim C."/>
            <person name="Coggeshall M."/>
            <person name="Heim C."/>
            <person name="Lasky J.R."/>
            <person name="Leites L."/>
            <person name="Islam-Faridi N."/>
            <person name="Romero-Severson J."/>
            <person name="DeLeo V.L."/>
            <person name="Lucas S.M."/>
            <person name="Lazic D."/>
            <person name="Gailing O."/>
            <person name="Carlson J."/>
            <person name="Staton M."/>
        </authorList>
    </citation>
    <scope>NUCLEOTIDE SEQUENCE [LARGE SCALE GENOMIC DNA]</scope>
    <source>
        <strain evidence="1">Pseudo-F2</strain>
    </source>
</reference>
<evidence type="ECO:0000313" key="1">
    <source>
        <dbReference type="EMBL" id="KAK4551363.1"/>
    </source>
</evidence>